<evidence type="ECO:0000313" key="5">
    <source>
        <dbReference type="EMBL" id="PJB03645.1"/>
    </source>
</evidence>
<accession>A0A2H9N2N1</accession>
<sequence>MHNKTLLSHFFHPKNMGKMKKPSGYGRAGNPVCGDIMDFYLKIKDEKSKATIKDVKWETLGCPVALANSSVLSEMVKGKALKDAEKITQKQIIKKLGGEIPHQKLHCSMLALDAFHQAINYYKKKRKIIELKTKPKTKHNFN</sequence>
<dbReference type="PANTHER" id="PTHR10093">
    <property type="entry name" value="IRON-SULFUR CLUSTER ASSEMBLY ENZYME NIFU HOMOLOG"/>
    <property type="match status" value="1"/>
</dbReference>
<accession>A0A2H9M7M9</accession>
<dbReference type="Proteomes" id="UP000229789">
    <property type="component" value="Unassembled WGS sequence"/>
</dbReference>
<evidence type="ECO:0000313" key="6">
    <source>
        <dbReference type="Proteomes" id="UP000228888"/>
    </source>
</evidence>
<dbReference type="InterPro" id="IPR002871">
    <property type="entry name" value="NIF_FeS_clus_asmbl_NifU_N"/>
</dbReference>
<dbReference type="EMBL" id="PETW01000041">
    <property type="protein sequence ID" value="PIV46289.1"/>
    <property type="molecule type" value="Genomic_DNA"/>
</dbReference>
<name>A0A2G9LIU7_HUBC1</name>
<dbReference type="GO" id="GO:0005506">
    <property type="term" value="F:iron ion binding"/>
    <property type="evidence" value="ECO:0007669"/>
    <property type="project" value="InterPro"/>
</dbReference>
<dbReference type="EMBL" id="PFUW01000038">
    <property type="protein sequence ID" value="PJB03645.1"/>
    <property type="molecule type" value="Genomic_DNA"/>
</dbReference>
<dbReference type="Gene3D" id="3.90.1010.10">
    <property type="match status" value="1"/>
</dbReference>
<dbReference type="SUPFAM" id="SSF82649">
    <property type="entry name" value="SufE/NifU"/>
    <property type="match status" value="1"/>
</dbReference>
<gene>
    <name evidence="5" type="ORF">CO124_02070</name>
    <name evidence="3" type="ORF">COS22_02275</name>
    <name evidence="2" type="ORF">COW69_02100</name>
    <name evidence="4" type="ORF">COZ66_01310</name>
</gene>
<evidence type="ECO:0000259" key="1">
    <source>
        <dbReference type="Pfam" id="PF01592"/>
    </source>
</evidence>
<dbReference type="GO" id="GO:0051536">
    <property type="term" value="F:iron-sulfur cluster binding"/>
    <property type="evidence" value="ECO:0007669"/>
    <property type="project" value="InterPro"/>
</dbReference>
<comment type="caution">
    <text evidence="2">The sequence shown here is derived from an EMBL/GenBank/DDBJ whole genome shotgun (WGS) entry which is preliminary data.</text>
</comment>
<evidence type="ECO:0000313" key="2">
    <source>
        <dbReference type="EMBL" id="PIN66473.1"/>
    </source>
</evidence>
<proteinExistence type="predicted"/>
<dbReference type="EMBL" id="PFIH01000032">
    <property type="protein sequence ID" value="PIX28093.1"/>
    <property type="molecule type" value="Genomic_DNA"/>
</dbReference>
<organism evidence="2 7">
    <name type="scientific">Huberarchaeum crystalense</name>
    <dbReference type="NCBI Taxonomy" id="2014257"/>
    <lineage>
        <taxon>Archaea</taxon>
        <taxon>Candidatus Huberarchaeota</taxon>
        <taxon>Candidatus Huberarchaeia</taxon>
        <taxon>Candidatus Huberarchaeales</taxon>
        <taxon>Candidatus Huberarchaeaceae</taxon>
        <taxon>Candidatus Huberarchaeum</taxon>
    </lineage>
</organism>
<reference evidence="6 8" key="2">
    <citation type="submission" date="2017-09" db="EMBL/GenBank/DDBJ databases">
        <title>Depth-based differentiation of microbial function through sediment-hosted aquifers and enrichment of novel symbionts in the deep terrestrial subsurface.</title>
        <authorList>
            <person name="Probst A.J."/>
            <person name="Ladd B."/>
            <person name="Jarett J.K."/>
            <person name="Geller-Mcgrath D.E."/>
            <person name="Sieber C.M.K."/>
            <person name="Emerson J.B."/>
            <person name="Anantharaman K."/>
            <person name="Thomas B.C."/>
            <person name="Malmstrom R."/>
            <person name="Stieglmeier M."/>
            <person name="Klingl A."/>
            <person name="Woyke T."/>
            <person name="Ryan C.M."/>
            <person name="Banfield J.F."/>
        </authorList>
    </citation>
    <scope>NUCLEOTIDE SEQUENCE [LARGE SCALE GENOMIC DNA]</scope>
</reference>
<dbReference type="EMBL" id="PCUF01000033">
    <property type="protein sequence ID" value="PIN66473.1"/>
    <property type="molecule type" value="Genomic_DNA"/>
</dbReference>
<dbReference type="AlphaFoldDB" id="A0A2G9LIU7"/>
<reference evidence="2 7" key="1">
    <citation type="submission" date="2017-09" db="EMBL/GenBank/DDBJ databases">
        <title>Depth-based differentiation of microbial function through sediment-hosted aquifers and enrichment of novel symbionts in the deep terrestrial subsurface.</title>
        <authorList>
            <person name="Probst A.J."/>
            <person name="Ladd B."/>
            <person name="Jarett J.K."/>
            <person name="Geller-Mcgrath D.E."/>
            <person name="Sieber C.M."/>
            <person name="Emerson J.B."/>
            <person name="Anantharaman K."/>
            <person name="Thomas B.C."/>
            <person name="Malmstrom R."/>
            <person name="Stieglmeier M."/>
            <person name="Klingl A."/>
            <person name="Woyke T."/>
            <person name="Ryan C.M."/>
            <person name="Banfield J.F."/>
        </authorList>
    </citation>
    <scope>NUCLEOTIDE SEQUENCE [LARGE SCALE GENOMIC DNA]</scope>
    <source>
        <strain evidence="3">CG02_land_8_20_14_3_00_31_209</strain>
        <strain evidence="2">CG18_big_fil_WC_8_21_14_2_50_31_19</strain>
        <strain evidence="4">CG_4_8_14_3_um_filter</strain>
        <strain evidence="5">CG_4_9_14_3_um_filter_31_125</strain>
    </source>
</reference>
<dbReference type="GO" id="GO:0016226">
    <property type="term" value="P:iron-sulfur cluster assembly"/>
    <property type="evidence" value="ECO:0007669"/>
    <property type="project" value="InterPro"/>
</dbReference>
<evidence type="ECO:0000313" key="7">
    <source>
        <dbReference type="Proteomes" id="UP000229789"/>
    </source>
</evidence>
<evidence type="ECO:0000313" key="4">
    <source>
        <dbReference type="EMBL" id="PIX28093.1"/>
    </source>
</evidence>
<accession>A0A2G9LIU7</accession>
<protein>
    <submittedName>
        <fullName evidence="2">Iron-sulfur cluster assembly scaffold protein</fullName>
    </submittedName>
</protein>
<evidence type="ECO:0000313" key="3">
    <source>
        <dbReference type="EMBL" id="PIV46289.1"/>
    </source>
</evidence>
<dbReference type="Proteomes" id="UP000231449">
    <property type="component" value="Unassembled WGS sequence"/>
</dbReference>
<dbReference type="Proteomes" id="UP000230477">
    <property type="component" value="Unassembled WGS sequence"/>
</dbReference>
<evidence type="ECO:0000313" key="8">
    <source>
        <dbReference type="Proteomes" id="UP000230477"/>
    </source>
</evidence>
<dbReference type="Proteomes" id="UP000228888">
    <property type="component" value="Unassembled WGS sequence"/>
</dbReference>
<dbReference type="CDD" id="cd06664">
    <property type="entry name" value="IscU_like"/>
    <property type="match status" value="1"/>
</dbReference>
<dbReference type="Pfam" id="PF01592">
    <property type="entry name" value="NifU_N"/>
    <property type="match status" value="1"/>
</dbReference>
<accession>A0A2H9QRX1</accession>
<feature type="domain" description="NIF system FeS cluster assembly NifU N-terminal" evidence="1">
    <location>
        <begin position="3"/>
        <end position="127"/>
    </location>
</feature>